<reference evidence="3" key="1">
    <citation type="journal article" date="2019" name="Int. J. Syst. Evol. Microbiol.">
        <title>The Global Catalogue of Microorganisms (GCM) 10K type strain sequencing project: providing services to taxonomists for standard genome sequencing and annotation.</title>
        <authorList>
            <consortium name="The Broad Institute Genomics Platform"/>
            <consortium name="The Broad Institute Genome Sequencing Center for Infectious Disease"/>
            <person name="Wu L."/>
            <person name="Ma J."/>
        </authorList>
    </citation>
    <scope>NUCLEOTIDE SEQUENCE [LARGE SCALE GENOMIC DNA]</scope>
    <source>
        <strain evidence="3">JCM 14969</strain>
    </source>
</reference>
<dbReference type="RefSeq" id="WP_344210341.1">
    <property type="nucleotide sequence ID" value="NZ_BAAAOS010000007.1"/>
</dbReference>
<feature type="compositionally biased region" description="Basic and acidic residues" evidence="1">
    <location>
        <begin position="26"/>
        <end position="37"/>
    </location>
</feature>
<name>A0ABP4NEH4_9ACTN</name>
<proteinExistence type="predicted"/>
<accession>A0ABP4NEH4</accession>
<protein>
    <submittedName>
        <fullName evidence="2">Uncharacterized protein</fullName>
    </submittedName>
</protein>
<evidence type="ECO:0000256" key="1">
    <source>
        <dbReference type="SAM" id="MobiDB-lite"/>
    </source>
</evidence>
<gene>
    <name evidence="2" type="ORF">GCM10009789_10580</name>
</gene>
<sequence>MTDSPETDRDDDTGPEKFRHLPPAVKLEDTIATHDPDPEPDPELGGDTQTEFTIRYSG</sequence>
<keyword evidence="3" id="KW-1185">Reference proteome</keyword>
<comment type="caution">
    <text evidence="2">The sequence shown here is derived from an EMBL/GenBank/DDBJ whole genome shotgun (WGS) entry which is preliminary data.</text>
</comment>
<evidence type="ECO:0000313" key="3">
    <source>
        <dbReference type="Proteomes" id="UP001500393"/>
    </source>
</evidence>
<organism evidence="2 3">
    <name type="scientific">Kribbella sancticallisti</name>
    <dbReference type="NCBI Taxonomy" id="460087"/>
    <lineage>
        <taxon>Bacteria</taxon>
        <taxon>Bacillati</taxon>
        <taxon>Actinomycetota</taxon>
        <taxon>Actinomycetes</taxon>
        <taxon>Propionibacteriales</taxon>
        <taxon>Kribbellaceae</taxon>
        <taxon>Kribbella</taxon>
    </lineage>
</organism>
<evidence type="ECO:0000313" key="2">
    <source>
        <dbReference type="EMBL" id="GAA1559054.1"/>
    </source>
</evidence>
<feature type="region of interest" description="Disordered" evidence="1">
    <location>
        <begin position="1"/>
        <end position="58"/>
    </location>
</feature>
<dbReference type="Proteomes" id="UP001500393">
    <property type="component" value="Unassembled WGS sequence"/>
</dbReference>
<dbReference type="EMBL" id="BAAAOS010000007">
    <property type="protein sequence ID" value="GAA1559054.1"/>
    <property type="molecule type" value="Genomic_DNA"/>
</dbReference>